<keyword evidence="3" id="KW-0378">Hydrolase</keyword>
<dbReference type="InterPro" id="IPR036691">
    <property type="entry name" value="Endo/exonu/phosph_ase_sf"/>
</dbReference>
<keyword evidence="10" id="KW-1185">Reference proteome</keyword>
<proteinExistence type="inferred from homology"/>
<dbReference type="GO" id="GO:0046872">
    <property type="term" value="F:metal ion binding"/>
    <property type="evidence" value="ECO:0007669"/>
    <property type="project" value="UniProtKB-KW"/>
</dbReference>
<dbReference type="EMBL" id="BBLT01000003">
    <property type="protein sequence ID" value="GAL84432.1"/>
    <property type="molecule type" value="Genomic_DNA"/>
</dbReference>
<dbReference type="PROSITE" id="PS00726">
    <property type="entry name" value="AP_NUCLEASE_F1_1"/>
    <property type="match status" value="1"/>
</dbReference>
<dbReference type="InterPro" id="IPR005135">
    <property type="entry name" value="Endo/exonuclease/phosphatase"/>
</dbReference>
<dbReference type="GO" id="GO:0008081">
    <property type="term" value="F:phosphoric diester hydrolase activity"/>
    <property type="evidence" value="ECO:0007669"/>
    <property type="project" value="TreeGrafter"/>
</dbReference>
<reference evidence="9 10" key="1">
    <citation type="submission" date="2014-09" db="EMBL/GenBank/DDBJ databases">
        <title>Sporocytophaga myxococcoides PG-01 genome sequencing.</title>
        <authorList>
            <person name="Liu L."/>
            <person name="Gao P.J."/>
            <person name="Chen G.J."/>
            <person name="Wang L.S."/>
        </authorList>
    </citation>
    <scope>NUCLEOTIDE SEQUENCE [LARGE SCALE GENOMIC DNA]</scope>
    <source>
        <strain evidence="9 10">PG-01</strain>
    </source>
</reference>
<feature type="binding site" evidence="6">
    <location>
        <position position="246"/>
    </location>
    <ligand>
        <name>Mg(2+)</name>
        <dbReference type="ChEBI" id="CHEBI:18420"/>
        <label>1</label>
    </ligand>
</feature>
<dbReference type="Pfam" id="PF03372">
    <property type="entry name" value="Exo_endo_phos"/>
    <property type="match status" value="1"/>
</dbReference>
<dbReference type="OrthoDB" id="9803914at2"/>
<dbReference type="NCBIfam" id="TIGR00633">
    <property type="entry name" value="xth"/>
    <property type="match status" value="1"/>
</dbReference>
<dbReference type="PROSITE" id="PS51435">
    <property type="entry name" value="AP_NUCLEASE_F1_4"/>
    <property type="match status" value="1"/>
</dbReference>
<dbReference type="FunFam" id="3.60.10.10:FF:000026">
    <property type="entry name" value="Exodeoxyribonuclease III"/>
    <property type="match status" value="1"/>
</dbReference>
<keyword evidence="6" id="KW-0464">Manganese</keyword>
<dbReference type="AlphaFoldDB" id="A0A098LDC6"/>
<evidence type="ECO:0000256" key="3">
    <source>
        <dbReference type="ARBA" id="ARBA00022801"/>
    </source>
</evidence>
<protein>
    <submittedName>
        <fullName evidence="9">Exodeoxyribonuclease III</fullName>
    </submittedName>
</protein>
<dbReference type="InterPro" id="IPR004808">
    <property type="entry name" value="AP_endonuc_1"/>
</dbReference>
<dbReference type="Gene3D" id="3.60.10.10">
    <property type="entry name" value="Endonuclease/exonuclease/phosphatase"/>
    <property type="match status" value="1"/>
</dbReference>
<feature type="site" description="Interaction with DNA substrate" evidence="7">
    <location>
        <position position="246"/>
    </location>
</feature>
<gene>
    <name evidence="9" type="ORF">MYP_1660</name>
</gene>
<organism evidence="9 10">
    <name type="scientific">Sporocytophaga myxococcoides</name>
    <dbReference type="NCBI Taxonomy" id="153721"/>
    <lineage>
        <taxon>Bacteria</taxon>
        <taxon>Pseudomonadati</taxon>
        <taxon>Bacteroidota</taxon>
        <taxon>Cytophagia</taxon>
        <taxon>Cytophagales</taxon>
        <taxon>Cytophagaceae</taxon>
        <taxon>Sporocytophaga</taxon>
    </lineage>
</organism>
<dbReference type="Proteomes" id="UP000030185">
    <property type="component" value="Unassembled WGS sequence"/>
</dbReference>
<dbReference type="GO" id="GO:0006284">
    <property type="term" value="P:base-excision repair"/>
    <property type="evidence" value="ECO:0007669"/>
    <property type="project" value="TreeGrafter"/>
</dbReference>
<comment type="caution">
    <text evidence="9">The sequence shown here is derived from an EMBL/GenBank/DDBJ whole genome shotgun (WGS) entry which is preliminary data.</text>
</comment>
<evidence type="ECO:0000256" key="1">
    <source>
        <dbReference type="ARBA" id="ARBA00007092"/>
    </source>
</evidence>
<keyword evidence="4 6" id="KW-0460">Magnesium</keyword>
<keyword evidence="2 6" id="KW-0479">Metal-binding</keyword>
<comment type="similarity">
    <text evidence="1">Belongs to the DNA repair enzymes AP/ExoA family.</text>
</comment>
<dbReference type="NCBIfam" id="TIGR00195">
    <property type="entry name" value="exoDNase_III"/>
    <property type="match status" value="1"/>
</dbReference>
<feature type="binding site" evidence="6">
    <location>
        <position position="245"/>
    </location>
    <ligand>
        <name>Mg(2+)</name>
        <dbReference type="ChEBI" id="CHEBI:18420"/>
        <label>1</label>
    </ligand>
</feature>
<evidence type="ECO:0000313" key="10">
    <source>
        <dbReference type="Proteomes" id="UP000030185"/>
    </source>
</evidence>
<dbReference type="RefSeq" id="WP_045461377.1">
    <property type="nucleotide sequence ID" value="NZ_BBLT01000003.1"/>
</dbReference>
<feature type="site" description="Transition state stabilizer" evidence="7">
    <location>
        <position position="151"/>
    </location>
</feature>
<sequence>MKIVTYNVNGLRSAISKGFVKWLEATGADVICLQEIKSTPEQVDITEFEAIGFNYLHWHPAVKKGYSGVAIFSKIKPVNVCGGCGMEKYDYEGRVLRIDFETFSILNVYMPSGSSGEERQAFKMCWLDDFYNYVSTLRIDFPRLIVCGDYNICHQAIDIHNPKSNANSSGFLPEERAWMSKFFESGFVDAFRHFNSEPHHYTWWTYRMNARSKNLGWRIDYHAVTENLKDRLKRAIILNEAKHSDHCPVLIEIV</sequence>
<evidence type="ECO:0000256" key="4">
    <source>
        <dbReference type="ARBA" id="ARBA00022842"/>
    </source>
</evidence>
<feature type="binding site" evidence="6">
    <location>
        <position position="149"/>
    </location>
    <ligand>
        <name>Mg(2+)</name>
        <dbReference type="ChEBI" id="CHEBI:18420"/>
        <label>1</label>
    </ligand>
</feature>
<comment type="cofactor">
    <cofactor evidence="6">
        <name>Mg(2+)</name>
        <dbReference type="ChEBI" id="CHEBI:18420"/>
    </cofactor>
    <cofactor evidence="6">
        <name>Mn(2+)</name>
        <dbReference type="ChEBI" id="CHEBI:29035"/>
    </cofactor>
    <text evidence="6">Probably binds two magnesium or manganese ions per subunit.</text>
</comment>
<feature type="site" description="Important for catalytic activity" evidence="7">
    <location>
        <position position="220"/>
    </location>
</feature>
<dbReference type="GO" id="GO:0003906">
    <property type="term" value="F:DNA-(apurinic or apyrimidinic site) endonuclease activity"/>
    <property type="evidence" value="ECO:0007669"/>
    <property type="project" value="TreeGrafter"/>
</dbReference>
<feature type="active site" description="Proton donor/acceptor" evidence="5">
    <location>
        <position position="149"/>
    </location>
</feature>
<dbReference type="PANTHER" id="PTHR22748">
    <property type="entry name" value="AP ENDONUCLEASE"/>
    <property type="match status" value="1"/>
</dbReference>
<evidence type="ECO:0000313" key="9">
    <source>
        <dbReference type="EMBL" id="GAL84432.1"/>
    </source>
</evidence>
<evidence type="ECO:0000256" key="5">
    <source>
        <dbReference type="PIRSR" id="PIRSR604808-1"/>
    </source>
</evidence>
<accession>A0A098LDC6</accession>
<evidence type="ECO:0000256" key="7">
    <source>
        <dbReference type="PIRSR" id="PIRSR604808-3"/>
    </source>
</evidence>
<dbReference type="SUPFAM" id="SSF56219">
    <property type="entry name" value="DNase I-like"/>
    <property type="match status" value="1"/>
</dbReference>
<name>A0A098LDC6_9BACT</name>
<evidence type="ECO:0000256" key="2">
    <source>
        <dbReference type="ARBA" id="ARBA00022723"/>
    </source>
</evidence>
<dbReference type="PANTHER" id="PTHR22748:SF6">
    <property type="entry name" value="DNA-(APURINIC OR APYRIMIDINIC SITE) ENDONUCLEASE"/>
    <property type="match status" value="1"/>
</dbReference>
<dbReference type="eggNOG" id="COG0708">
    <property type="taxonomic scope" value="Bacteria"/>
</dbReference>
<feature type="domain" description="Endonuclease/exonuclease/phosphatase" evidence="8">
    <location>
        <begin position="4"/>
        <end position="228"/>
    </location>
</feature>
<feature type="binding site" evidence="6">
    <location>
        <position position="35"/>
    </location>
    <ligand>
        <name>Mg(2+)</name>
        <dbReference type="ChEBI" id="CHEBI:18420"/>
        <label>1</label>
    </ligand>
</feature>
<feature type="active site" description="Proton acceptor" evidence="5">
    <location>
        <position position="246"/>
    </location>
</feature>
<dbReference type="InterPro" id="IPR020847">
    <property type="entry name" value="AP_endonuclease_F1_BS"/>
</dbReference>
<feature type="active site" evidence="5">
    <location>
        <position position="109"/>
    </location>
</feature>
<dbReference type="GO" id="GO:0003677">
    <property type="term" value="F:DNA binding"/>
    <property type="evidence" value="ECO:0007669"/>
    <property type="project" value="InterPro"/>
</dbReference>
<dbReference type="STRING" id="153721.MYP_1660"/>
<evidence type="ECO:0000259" key="8">
    <source>
        <dbReference type="Pfam" id="PF03372"/>
    </source>
</evidence>
<evidence type="ECO:0000256" key="6">
    <source>
        <dbReference type="PIRSR" id="PIRSR604808-2"/>
    </source>
</evidence>
<feature type="binding site" evidence="6">
    <location>
        <position position="7"/>
    </location>
    <ligand>
        <name>Mg(2+)</name>
        <dbReference type="ChEBI" id="CHEBI:18420"/>
        <label>1</label>
    </ligand>
</feature>
<dbReference type="GO" id="GO:0008311">
    <property type="term" value="F:double-stranded DNA 3'-5' DNA exonuclease activity"/>
    <property type="evidence" value="ECO:0007669"/>
    <property type="project" value="TreeGrafter"/>
</dbReference>
<feature type="binding site" evidence="6">
    <location>
        <position position="151"/>
    </location>
    <ligand>
        <name>Mg(2+)</name>
        <dbReference type="ChEBI" id="CHEBI:18420"/>
        <label>1</label>
    </ligand>
</feature>
<dbReference type="CDD" id="cd10281">
    <property type="entry name" value="Nape_like_AP-endo"/>
    <property type="match status" value="1"/>
</dbReference>